<dbReference type="RefSeq" id="WP_072659979.1">
    <property type="nucleotide sequence ID" value="NZ_BDFD01000013.1"/>
</dbReference>
<dbReference type="InterPro" id="IPR001207">
    <property type="entry name" value="Transposase_mutator"/>
</dbReference>
<dbReference type="GO" id="GO:0003677">
    <property type="term" value="F:DNA binding"/>
    <property type="evidence" value="ECO:0007669"/>
    <property type="project" value="UniProtKB-UniRule"/>
</dbReference>
<dbReference type="EMBL" id="BDFD01000013">
    <property type="protein sequence ID" value="GAV20680.1"/>
    <property type="molecule type" value="Genomic_DNA"/>
</dbReference>
<reference evidence="8 9" key="1">
    <citation type="journal article" date="2017" name="Arch. Microbiol.">
        <title>Mariprofundus micogutta sp. nov., a novel iron-oxidizing zetaproteobacterium isolated from a deep-sea hydrothermal field at the Bayonnaise knoll of the Izu-Ogasawara arc, and a description of Mariprofundales ord. nov. and Zetaproteobacteria classis nov.</title>
        <authorList>
            <person name="Makita H."/>
            <person name="Tanaka E."/>
            <person name="Mitsunobu S."/>
            <person name="Miyazaki M."/>
            <person name="Nunoura T."/>
            <person name="Uematsu K."/>
            <person name="Takaki Y."/>
            <person name="Nishi S."/>
            <person name="Shimamura S."/>
            <person name="Takai K."/>
        </authorList>
    </citation>
    <scope>NUCLEOTIDE SEQUENCE [LARGE SCALE GENOMIC DNA]</scope>
    <source>
        <strain evidence="8 9">ET2</strain>
    </source>
</reference>
<evidence type="ECO:0000313" key="8">
    <source>
        <dbReference type="EMBL" id="GAV20680.1"/>
    </source>
</evidence>
<comment type="function">
    <text evidence="1 6">Required for the transposition of the insertion element.</text>
</comment>
<evidence type="ECO:0000256" key="1">
    <source>
        <dbReference type="ARBA" id="ARBA00002190"/>
    </source>
</evidence>
<keyword evidence="4 6" id="KW-0238">DNA-binding</keyword>
<comment type="caution">
    <text evidence="8">The sequence shown here is derived from an EMBL/GenBank/DDBJ whole genome shotgun (WGS) entry which is preliminary data.</text>
</comment>
<protein>
    <recommendedName>
        <fullName evidence="6">Mutator family transposase</fullName>
    </recommendedName>
</protein>
<dbReference type="NCBIfam" id="NF033543">
    <property type="entry name" value="transpos_IS256"/>
    <property type="match status" value="1"/>
</dbReference>
<organism evidence="8 9">
    <name type="scientific">Mariprofundus micogutta</name>
    <dbReference type="NCBI Taxonomy" id="1921010"/>
    <lineage>
        <taxon>Bacteria</taxon>
        <taxon>Pseudomonadati</taxon>
        <taxon>Pseudomonadota</taxon>
        <taxon>Candidatius Mariprofundia</taxon>
        <taxon>Mariprofundales</taxon>
        <taxon>Mariprofundaceae</taxon>
        <taxon>Mariprofundus</taxon>
    </lineage>
</organism>
<dbReference type="GO" id="GO:0004803">
    <property type="term" value="F:transposase activity"/>
    <property type="evidence" value="ECO:0007669"/>
    <property type="project" value="UniProtKB-UniRule"/>
</dbReference>
<dbReference type="OrthoDB" id="165209at2"/>
<proteinExistence type="inferred from homology"/>
<evidence type="ECO:0000256" key="3">
    <source>
        <dbReference type="ARBA" id="ARBA00022578"/>
    </source>
</evidence>
<evidence type="ECO:0000256" key="5">
    <source>
        <dbReference type="ARBA" id="ARBA00023172"/>
    </source>
</evidence>
<keyword evidence="3 6" id="KW-0815">Transposition</keyword>
<evidence type="ECO:0000256" key="7">
    <source>
        <dbReference type="SAM" id="MobiDB-lite"/>
    </source>
</evidence>
<evidence type="ECO:0000256" key="2">
    <source>
        <dbReference type="ARBA" id="ARBA00010961"/>
    </source>
</evidence>
<dbReference type="GO" id="GO:0006313">
    <property type="term" value="P:DNA transposition"/>
    <property type="evidence" value="ECO:0007669"/>
    <property type="project" value="UniProtKB-UniRule"/>
</dbReference>
<comment type="similarity">
    <text evidence="2 6">Belongs to the transposase mutator family.</text>
</comment>
<evidence type="ECO:0000256" key="4">
    <source>
        <dbReference type="ARBA" id="ARBA00023125"/>
    </source>
</evidence>
<dbReference type="Proteomes" id="UP000231632">
    <property type="component" value="Unassembled WGS sequence"/>
</dbReference>
<dbReference type="PANTHER" id="PTHR33217">
    <property type="entry name" value="TRANSPOSASE FOR INSERTION SEQUENCE ELEMENT IS1081"/>
    <property type="match status" value="1"/>
</dbReference>
<name>A0A1L8CP30_9PROT</name>
<evidence type="ECO:0000256" key="6">
    <source>
        <dbReference type="RuleBase" id="RU365089"/>
    </source>
</evidence>
<dbReference type="PANTHER" id="PTHR33217:SF5">
    <property type="entry name" value="MUTATOR FAMILY TRANSPOSASE"/>
    <property type="match status" value="1"/>
</dbReference>
<gene>
    <name evidence="8" type="ORF">MMIC_P1652</name>
</gene>
<accession>A0A1L8CP30</accession>
<dbReference type="PROSITE" id="PS01007">
    <property type="entry name" value="TRANSPOSASE_MUTATOR"/>
    <property type="match status" value="1"/>
</dbReference>
<sequence>MTVSKLPTDLIDGLLSDYKKPEDLLGENGILKQLTKAVVERALEAEMEHHLGHARHEPVSNATGNTRNGRSRKTLKGEFGEMPIDIPRDRDGNFEPQLVGKHQTRWTGFDDKIISLYARGMTVREIQNHLEEIYGTEVSPTLISSVTDAVMDEAKAWQMRPLDKLYPIVYLDCIHVKVRDNGVVRTKAVYLALGINMDGEKELLGIWIAQTEGAKFWLQVVTELKNRGVQDIFIACVDGLKGFPEAIEAAFPKTDVQLCIVHMVRYSLNYVSWKMRKEVAADLRAIYAAATVEEAELQMNAFEEKWAEAYPPISQSWRRNWNRIIPFFDYPPEIRKVIYTTNAIESVNMSLRKITKNRGSFPSDEALFKLFHLALKNISKKWTMPIRDWKAALNRFSIQFDDRMPRQ</sequence>
<feature type="region of interest" description="Disordered" evidence="7">
    <location>
        <begin position="50"/>
        <end position="74"/>
    </location>
</feature>
<keyword evidence="5 6" id="KW-0233">DNA recombination</keyword>
<keyword evidence="9" id="KW-1185">Reference proteome</keyword>
<keyword evidence="6" id="KW-0814">Transposable element</keyword>
<evidence type="ECO:0000313" key="9">
    <source>
        <dbReference type="Proteomes" id="UP000231632"/>
    </source>
</evidence>
<dbReference type="AlphaFoldDB" id="A0A1L8CP30"/>
<dbReference type="Pfam" id="PF00872">
    <property type="entry name" value="Transposase_mut"/>
    <property type="match status" value="1"/>
</dbReference>